<dbReference type="AlphaFoldDB" id="A0A1Y1HI40"/>
<sequence>MASATLAQCVTACPLPVRASGILPRLANSAKSLALSGWHACLVAHAQSGDVKRRNVQLRRVQARDVPQPKPHRHSSALRASTSSPPSVEEQEQDDPYDSVDVCELVLGNEVEMDIEGGGAQEPVEAYFAKAVKNNNGSGVLLLTDILGIGNEDTRDYAFRLACFGYNVFVPDLFRGKPWEEGRDMSGYDSWREQHDPERVASDIALAHQFLAAELAEHGAGLRGEGRIALVGFCFGGGRVVEQLAADTEGKYSAGVSFYGTRYDAKLGEKVKVPLLLIAGDSDPLVPVDFVRDVERSLKKGRGRAQSKVKIYEGRKHAFAHHPKFEDDADADDAFEVMKEWLREHLLHIEPGAHSHS</sequence>
<dbReference type="GO" id="GO:0005829">
    <property type="term" value="C:cytosol"/>
    <property type="evidence" value="ECO:0007669"/>
    <property type="project" value="UniProtKB-SubCell"/>
</dbReference>
<protein>
    <recommendedName>
        <fullName evidence="3">Carboxymethylenebutenolidase homolog</fullName>
    </recommendedName>
</protein>
<dbReference type="GO" id="GO:0016787">
    <property type="term" value="F:hydrolase activity"/>
    <property type="evidence" value="ECO:0007669"/>
    <property type="project" value="UniProtKB-KW"/>
</dbReference>
<dbReference type="PANTHER" id="PTHR46812">
    <property type="entry name" value="CARBOXYMETHYLENEBUTENOLIDASE HOMOLOG"/>
    <property type="match status" value="1"/>
</dbReference>
<evidence type="ECO:0000313" key="9">
    <source>
        <dbReference type="Proteomes" id="UP000054558"/>
    </source>
</evidence>
<accession>A0A1Y1HI40</accession>
<dbReference type="OrthoDB" id="17560at2759"/>
<reference evidence="8 9" key="1">
    <citation type="journal article" date="2014" name="Nat. Commun.">
        <title>Klebsormidium flaccidum genome reveals primary factors for plant terrestrial adaptation.</title>
        <authorList>
            <person name="Hori K."/>
            <person name="Maruyama F."/>
            <person name="Fujisawa T."/>
            <person name="Togashi T."/>
            <person name="Yamamoto N."/>
            <person name="Seo M."/>
            <person name="Sato S."/>
            <person name="Yamada T."/>
            <person name="Mori H."/>
            <person name="Tajima N."/>
            <person name="Moriyama T."/>
            <person name="Ikeuchi M."/>
            <person name="Watanabe M."/>
            <person name="Wada H."/>
            <person name="Kobayashi K."/>
            <person name="Saito M."/>
            <person name="Masuda T."/>
            <person name="Sasaki-Sekimoto Y."/>
            <person name="Mashiguchi K."/>
            <person name="Awai K."/>
            <person name="Shimojima M."/>
            <person name="Masuda S."/>
            <person name="Iwai M."/>
            <person name="Nobusawa T."/>
            <person name="Narise T."/>
            <person name="Kondo S."/>
            <person name="Saito H."/>
            <person name="Sato R."/>
            <person name="Murakawa M."/>
            <person name="Ihara Y."/>
            <person name="Oshima-Yamada Y."/>
            <person name="Ohtaka K."/>
            <person name="Satoh M."/>
            <person name="Sonobe K."/>
            <person name="Ishii M."/>
            <person name="Ohtani R."/>
            <person name="Kanamori-Sato M."/>
            <person name="Honoki R."/>
            <person name="Miyazaki D."/>
            <person name="Mochizuki H."/>
            <person name="Umetsu J."/>
            <person name="Higashi K."/>
            <person name="Shibata D."/>
            <person name="Kamiya Y."/>
            <person name="Sato N."/>
            <person name="Nakamura Y."/>
            <person name="Tabata S."/>
            <person name="Ida S."/>
            <person name="Kurokawa K."/>
            <person name="Ohta H."/>
        </authorList>
    </citation>
    <scope>NUCLEOTIDE SEQUENCE [LARGE SCALE GENOMIC DNA]</scope>
    <source>
        <strain evidence="8 9">NIES-2285</strain>
    </source>
</reference>
<dbReference type="OMA" id="DLPFQYD"/>
<evidence type="ECO:0000256" key="1">
    <source>
        <dbReference type="ARBA" id="ARBA00004514"/>
    </source>
</evidence>
<feature type="region of interest" description="Disordered" evidence="6">
    <location>
        <begin position="60"/>
        <end position="99"/>
    </location>
</feature>
<dbReference type="Pfam" id="PF01738">
    <property type="entry name" value="DLH"/>
    <property type="match status" value="1"/>
</dbReference>
<keyword evidence="4" id="KW-0963">Cytoplasm</keyword>
<dbReference type="PANTHER" id="PTHR46812:SF1">
    <property type="entry name" value="CARBOXYMETHYLENEBUTENOLIDASE HOMOLOG"/>
    <property type="match status" value="1"/>
</dbReference>
<evidence type="ECO:0000256" key="6">
    <source>
        <dbReference type="SAM" id="MobiDB-lite"/>
    </source>
</evidence>
<dbReference type="Proteomes" id="UP000054558">
    <property type="component" value="Unassembled WGS sequence"/>
</dbReference>
<dbReference type="InterPro" id="IPR042946">
    <property type="entry name" value="CMBL"/>
</dbReference>
<comment type="similarity">
    <text evidence="2">Belongs to the dienelactone hydrolase family.</text>
</comment>
<evidence type="ECO:0000256" key="3">
    <source>
        <dbReference type="ARBA" id="ARBA00014180"/>
    </source>
</evidence>
<gene>
    <name evidence="8" type="ORF">KFL_000080410</name>
</gene>
<evidence type="ECO:0000256" key="5">
    <source>
        <dbReference type="ARBA" id="ARBA00022801"/>
    </source>
</evidence>
<dbReference type="InterPro" id="IPR002925">
    <property type="entry name" value="Dienelactn_hydro"/>
</dbReference>
<feature type="domain" description="Dienelactone hydrolase" evidence="7">
    <location>
        <begin position="125"/>
        <end position="345"/>
    </location>
</feature>
<dbReference type="InterPro" id="IPR029058">
    <property type="entry name" value="AB_hydrolase_fold"/>
</dbReference>
<evidence type="ECO:0000313" key="8">
    <source>
        <dbReference type="EMBL" id="GAQ78135.1"/>
    </source>
</evidence>
<dbReference type="Gene3D" id="3.40.50.1820">
    <property type="entry name" value="alpha/beta hydrolase"/>
    <property type="match status" value="1"/>
</dbReference>
<organism evidence="8 9">
    <name type="scientific">Klebsormidium nitens</name>
    <name type="common">Green alga</name>
    <name type="synonym">Ulothrix nitens</name>
    <dbReference type="NCBI Taxonomy" id="105231"/>
    <lineage>
        <taxon>Eukaryota</taxon>
        <taxon>Viridiplantae</taxon>
        <taxon>Streptophyta</taxon>
        <taxon>Klebsormidiophyceae</taxon>
        <taxon>Klebsormidiales</taxon>
        <taxon>Klebsormidiaceae</taxon>
        <taxon>Klebsormidium</taxon>
    </lineage>
</organism>
<feature type="compositionally biased region" description="Acidic residues" evidence="6">
    <location>
        <begin position="89"/>
        <end position="98"/>
    </location>
</feature>
<evidence type="ECO:0000256" key="2">
    <source>
        <dbReference type="ARBA" id="ARBA00008456"/>
    </source>
</evidence>
<keyword evidence="9" id="KW-1185">Reference proteome</keyword>
<comment type="subcellular location">
    <subcellularLocation>
        <location evidence="1">Cytoplasm</location>
        <location evidence="1">Cytosol</location>
    </subcellularLocation>
</comment>
<keyword evidence="5" id="KW-0378">Hydrolase</keyword>
<dbReference type="SUPFAM" id="SSF53474">
    <property type="entry name" value="alpha/beta-Hydrolases"/>
    <property type="match status" value="1"/>
</dbReference>
<dbReference type="STRING" id="105231.A0A1Y1HI40"/>
<evidence type="ECO:0000256" key="4">
    <source>
        <dbReference type="ARBA" id="ARBA00022490"/>
    </source>
</evidence>
<evidence type="ECO:0000259" key="7">
    <source>
        <dbReference type="Pfam" id="PF01738"/>
    </source>
</evidence>
<name>A0A1Y1HI40_KLENI</name>
<proteinExistence type="inferred from homology"/>
<dbReference type="EMBL" id="DF236957">
    <property type="protein sequence ID" value="GAQ78135.1"/>
    <property type="molecule type" value="Genomic_DNA"/>
</dbReference>